<name>A0A0M2SF25_9BACI</name>
<dbReference type="PANTHER" id="PTHR40040:SF1">
    <property type="entry name" value="MEMBRANE PROTEIN"/>
    <property type="match status" value="1"/>
</dbReference>
<evidence type="ECO:0000256" key="1">
    <source>
        <dbReference type="SAM" id="MobiDB-lite"/>
    </source>
</evidence>
<evidence type="ECO:0000313" key="3">
    <source>
        <dbReference type="EMBL" id="KKK33319.1"/>
    </source>
</evidence>
<proteinExistence type="predicted"/>
<evidence type="ECO:0000256" key="2">
    <source>
        <dbReference type="SAM" id="Phobius"/>
    </source>
</evidence>
<keyword evidence="2" id="KW-0472">Membrane</keyword>
<evidence type="ECO:0008006" key="5">
    <source>
        <dbReference type="Google" id="ProtNLM"/>
    </source>
</evidence>
<dbReference type="EMBL" id="LAYY01000101">
    <property type="protein sequence ID" value="KKK33319.1"/>
    <property type="molecule type" value="Genomic_DNA"/>
</dbReference>
<feature type="transmembrane region" description="Helical" evidence="2">
    <location>
        <begin position="70"/>
        <end position="94"/>
    </location>
</feature>
<sequence length="125" mass="12829">MPGQSQFDQASTVNTTMTQENQAGGYREETAAEIAAPVRGDVRSQANRGNQANGENAGQATGSIMGFSALALSILSLFVLPVLLGAAGIVLGFIARARGAKGLGNWAIGIGAISLVIGMFVLPFY</sequence>
<feature type="compositionally biased region" description="Polar residues" evidence="1">
    <location>
        <begin position="1"/>
        <end position="22"/>
    </location>
</feature>
<dbReference type="AlphaFoldDB" id="A0A0M2SF25"/>
<organism evidence="3 4">
    <name type="scientific">Mesobacillus campisalis</name>
    <dbReference type="NCBI Taxonomy" id="1408103"/>
    <lineage>
        <taxon>Bacteria</taxon>
        <taxon>Bacillati</taxon>
        <taxon>Bacillota</taxon>
        <taxon>Bacilli</taxon>
        <taxon>Bacillales</taxon>
        <taxon>Bacillaceae</taxon>
        <taxon>Mesobacillus</taxon>
    </lineage>
</organism>
<keyword evidence="2" id="KW-0812">Transmembrane</keyword>
<dbReference type="PANTHER" id="PTHR40040">
    <property type="entry name" value="SMALL HYDROPHOBIC PROTEIN-RELATED"/>
    <property type="match status" value="1"/>
</dbReference>
<feature type="region of interest" description="Disordered" evidence="1">
    <location>
        <begin position="1"/>
        <end position="28"/>
    </location>
</feature>
<keyword evidence="2" id="KW-1133">Transmembrane helix</keyword>
<gene>
    <name evidence="3" type="ORF">WQ57_24920</name>
</gene>
<protein>
    <recommendedName>
        <fullName evidence="5">DUF4190 domain-containing protein</fullName>
    </recommendedName>
</protein>
<dbReference type="Proteomes" id="UP000034166">
    <property type="component" value="Unassembled WGS sequence"/>
</dbReference>
<keyword evidence="4" id="KW-1185">Reference proteome</keyword>
<reference evidence="3 4" key="1">
    <citation type="submission" date="2015-04" db="EMBL/GenBank/DDBJ databases">
        <title>Taxonomic description and genome sequence of Bacillus campisalis sp. nov., a novel member of the genus Bacillus isolated from solar saltern.</title>
        <authorList>
            <person name="Mathan Kumar R."/>
            <person name="Kaur G."/>
            <person name="Kumar A."/>
            <person name="Singh N.K."/>
            <person name="Kaur N."/>
            <person name="Kumar N."/>
            <person name="Mayilraj S."/>
        </authorList>
    </citation>
    <scope>NUCLEOTIDE SEQUENCE [LARGE SCALE GENOMIC DNA]</scope>
    <source>
        <strain evidence="3 4">SA2-6</strain>
    </source>
</reference>
<dbReference type="InterPro" id="IPR055338">
    <property type="entry name" value="YqfX-like"/>
</dbReference>
<dbReference type="PATRIC" id="fig|1408103.3.peg.5377"/>
<feature type="transmembrane region" description="Helical" evidence="2">
    <location>
        <begin position="106"/>
        <end position="124"/>
    </location>
</feature>
<accession>A0A0M2SF25</accession>
<comment type="caution">
    <text evidence="3">The sequence shown here is derived from an EMBL/GenBank/DDBJ whole genome shotgun (WGS) entry which is preliminary data.</text>
</comment>
<evidence type="ECO:0000313" key="4">
    <source>
        <dbReference type="Proteomes" id="UP000034166"/>
    </source>
</evidence>